<comment type="caution">
    <text evidence="1">The sequence shown here is derived from an EMBL/GenBank/DDBJ whole genome shotgun (WGS) entry which is preliminary data.</text>
</comment>
<dbReference type="AlphaFoldDB" id="A0AAD6X525"/>
<gene>
    <name evidence="1" type="ORF">C8F04DRAFT_1182075</name>
</gene>
<name>A0AAD6X525_9AGAR</name>
<evidence type="ECO:0000313" key="2">
    <source>
        <dbReference type="Proteomes" id="UP001218188"/>
    </source>
</evidence>
<organism evidence="1 2">
    <name type="scientific">Mycena alexandri</name>
    <dbReference type="NCBI Taxonomy" id="1745969"/>
    <lineage>
        <taxon>Eukaryota</taxon>
        <taxon>Fungi</taxon>
        <taxon>Dikarya</taxon>
        <taxon>Basidiomycota</taxon>
        <taxon>Agaricomycotina</taxon>
        <taxon>Agaricomycetes</taxon>
        <taxon>Agaricomycetidae</taxon>
        <taxon>Agaricales</taxon>
        <taxon>Marasmiineae</taxon>
        <taxon>Mycenaceae</taxon>
        <taxon>Mycena</taxon>
    </lineage>
</organism>
<sequence>MPQTRDFSSKLIPLAQYLFARNPVSPGKKLGRKQCIRPQRFIPDSYRGKRLKFAKAIRRHQNRGHIGAMIVILDGLPSPLPTLVDFPAPPASRPGPYPHAPRPAPPLPPARWRISVDSIGTTGCSNKGQRERRRKEVKEFAAYKSQAKMHRLNQPKVYLISHKSTKVFTLVANSPLCANEFHPQHRVLWSANPRGLTCQTPTRSALTLVKKVIHHVPPTPPLIRQEYLGTTPGLVLNSMEHQSTHPKLKPEHRQTISLALRWI</sequence>
<dbReference type="Proteomes" id="UP001218188">
    <property type="component" value="Unassembled WGS sequence"/>
</dbReference>
<dbReference type="EMBL" id="JARJCM010000048">
    <property type="protein sequence ID" value="KAJ7035795.1"/>
    <property type="molecule type" value="Genomic_DNA"/>
</dbReference>
<reference evidence="1" key="1">
    <citation type="submission" date="2023-03" db="EMBL/GenBank/DDBJ databases">
        <title>Massive genome expansion in bonnet fungi (Mycena s.s.) driven by repeated elements and novel gene families across ecological guilds.</title>
        <authorList>
            <consortium name="Lawrence Berkeley National Laboratory"/>
            <person name="Harder C.B."/>
            <person name="Miyauchi S."/>
            <person name="Viragh M."/>
            <person name="Kuo A."/>
            <person name="Thoen E."/>
            <person name="Andreopoulos B."/>
            <person name="Lu D."/>
            <person name="Skrede I."/>
            <person name="Drula E."/>
            <person name="Henrissat B."/>
            <person name="Morin E."/>
            <person name="Kohler A."/>
            <person name="Barry K."/>
            <person name="LaButti K."/>
            <person name="Morin E."/>
            <person name="Salamov A."/>
            <person name="Lipzen A."/>
            <person name="Mereny Z."/>
            <person name="Hegedus B."/>
            <person name="Baldrian P."/>
            <person name="Stursova M."/>
            <person name="Weitz H."/>
            <person name="Taylor A."/>
            <person name="Grigoriev I.V."/>
            <person name="Nagy L.G."/>
            <person name="Martin F."/>
            <person name="Kauserud H."/>
        </authorList>
    </citation>
    <scope>NUCLEOTIDE SEQUENCE</scope>
    <source>
        <strain evidence="1">CBHHK200</strain>
    </source>
</reference>
<proteinExistence type="predicted"/>
<keyword evidence="2" id="KW-1185">Reference proteome</keyword>
<evidence type="ECO:0000313" key="1">
    <source>
        <dbReference type="EMBL" id="KAJ7035795.1"/>
    </source>
</evidence>
<accession>A0AAD6X525</accession>
<protein>
    <submittedName>
        <fullName evidence="1">Uncharacterized protein</fullName>
    </submittedName>
</protein>